<accession>A0A5C6LX28</accession>
<comment type="caution">
    <text evidence="1">The sequence shown here is derived from an EMBL/GenBank/DDBJ whole genome shotgun (WGS) entry which is preliminary data.</text>
</comment>
<dbReference type="InterPro" id="IPR025361">
    <property type="entry name" value="DUF4265"/>
</dbReference>
<dbReference type="OrthoDB" id="1030945at2"/>
<gene>
    <name evidence="1" type="ORF">FEF09_07770</name>
</gene>
<dbReference type="Pfam" id="PF14085">
    <property type="entry name" value="DUF4265"/>
    <property type="match status" value="1"/>
</dbReference>
<evidence type="ECO:0000313" key="1">
    <source>
        <dbReference type="EMBL" id="TWW01344.1"/>
    </source>
</evidence>
<dbReference type="EMBL" id="VOHS01000005">
    <property type="protein sequence ID" value="TWW01344.1"/>
    <property type="molecule type" value="Genomic_DNA"/>
</dbReference>
<dbReference type="Proteomes" id="UP000318815">
    <property type="component" value="Unassembled WGS sequence"/>
</dbReference>
<keyword evidence="2" id="KW-1185">Reference proteome</keyword>
<dbReference type="AlphaFoldDB" id="A0A5C6LX28"/>
<reference evidence="1 2" key="1">
    <citation type="submission" date="2019-08" db="EMBL/GenBank/DDBJ databases">
        <title>Whole genome sequencing of chitin degrading bacteria Chitinophaga pinensis YS16.</title>
        <authorList>
            <person name="Singh R.P."/>
            <person name="Manchanda G."/>
            <person name="Maurya I.K."/>
            <person name="Joshi N.K."/>
            <person name="Srivastava A.K."/>
        </authorList>
    </citation>
    <scope>NUCLEOTIDE SEQUENCE [LARGE SCALE GENOMIC DNA]</scope>
    <source>
        <strain evidence="1 2">YS-16</strain>
    </source>
</reference>
<organism evidence="1 2">
    <name type="scientific">Chitinophaga pinensis</name>
    <dbReference type="NCBI Taxonomy" id="79329"/>
    <lineage>
        <taxon>Bacteria</taxon>
        <taxon>Pseudomonadati</taxon>
        <taxon>Bacteroidota</taxon>
        <taxon>Chitinophagia</taxon>
        <taxon>Chitinophagales</taxon>
        <taxon>Chitinophagaceae</taxon>
        <taxon>Chitinophaga</taxon>
    </lineage>
</organism>
<protein>
    <submittedName>
        <fullName evidence="1">DUF4265 domain-containing protein</fullName>
    </submittedName>
</protein>
<evidence type="ECO:0000313" key="2">
    <source>
        <dbReference type="Proteomes" id="UP000318815"/>
    </source>
</evidence>
<proteinExistence type="predicted"/>
<name>A0A5C6LX28_9BACT</name>
<sequence>MHAITYFHGTFNYCQMDAPKYEYKKILFRFYSNLLEESTVETLWALTTDPVKGYFKLDNIPFYVPGLASGDIILAEYDEEEQMMTYRELVECSGNSTIQVIVRDAGKDATSLRADFKKAGCPSDGLNEWYFVVEIPVGLDYTPIRKQLVQLQEAGIIDYAEACLADGHRY</sequence>